<dbReference type="InterPro" id="IPR001940">
    <property type="entry name" value="Peptidase_S1C"/>
</dbReference>
<dbReference type="Pfam" id="PF13365">
    <property type="entry name" value="Trypsin_2"/>
    <property type="match status" value="1"/>
</dbReference>
<evidence type="ECO:0000256" key="2">
    <source>
        <dbReference type="ARBA" id="ARBA00022670"/>
    </source>
</evidence>
<dbReference type="PANTHER" id="PTHR43343">
    <property type="entry name" value="PEPTIDASE S12"/>
    <property type="match status" value="1"/>
</dbReference>
<reference evidence="4" key="1">
    <citation type="submission" date="2018-05" db="EMBL/GenBank/DDBJ databases">
        <authorList>
            <person name="Lanie J.A."/>
            <person name="Ng W.-L."/>
            <person name="Kazmierczak K.M."/>
            <person name="Andrzejewski T.M."/>
            <person name="Davidsen T.M."/>
            <person name="Wayne K.J."/>
            <person name="Tettelin H."/>
            <person name="Glass J.I."/>
            <person name="Rusch D."/>
            <person name="Podicherti R."/>
            <person name="Tsui H.-C.T."/>
            <person name="Winkler M.E."/>
        </authorList>
    </citation>
    <scope>NUCLEOTIDE SEQUENCE</scope>
</reference>
<feature type="non-terminal residue" evidence="4">
    <location>
        <position position="268"/>
    </location>
</feature>
<dbReference type="InterPro" id="IPR051201">
    <property type="entry name" value="Chloro_Bact_Ser_Proteases"/>
</dbReference>
<dbReference type="GO" id="GO:0006508">
    <property type="term" value="P:proteolysis"/>
    <property type="evidence" value="ECO:0007669"/>
    <property type="project" value="UniProtKB-KW"/>
</dbReference>
<dbReference type="AlphaFoldDB" id="A0A382XSE0"/>
<dbReference type="SUPFAM" id="SSF50494">
    <property type="entry name" value="Trypsin-like serine proteases"/>
    <property type="match status" value="1"/>
</dbReference>
<proteinExistence type="inferred from homology"/>
<keyword evidence="3" id="KW-0378">Hydrolase</keyword>
<dbReference type="InterPro" id="IPR009003">
    <property type="entry name" value="Peptidase_S1_PA"/>
</dbReference>
<dbReference type="InterPro" id="IPR043504">
    <property type="entry name" value="Peptidase_S1_PA_chymotrypsin"/>
</dbReference>
<keyword evidence="2" id="KW-0645">Protease</keyword>
<dbReference type="GO" id="GO:0004252">
    <property type="term" value="F:serine-type endopeptidase activity"/>
    <property type="evidence" value="ECO:0007669"/>
    <property type="project" value="InterPro"/>
</dbReference>
<dbReference type="Gene3D" id="2.10.25.10">
    <property type="entry name" value="Laminin"/>
    <property type="match status" value="2"/>
</dbReference>
<comment type="similarity">
    <text evidence="1">Belongs to the peptidase S1C family.</text>
</comment>
<gene>
    <name evidence="4" type="ORF">METZ01_LOCUS426638</name>
</gene>
<accession>A0A382XSE0</accession>
<evidence type="ECO:0000313" key="4">
    <source>
        <dbReference type="EMBL" id="SVD73784.1"/>
    </source>
</evidence>
<dbReference type="PRINTS" id="PR00834">
    <property type="entry name" value="PROTEASES2C"/>
</dbReference>
<evidence type="ECO:0000256" key="3">
    <source>
        <dbReference type="ARBA" id="ARBA00022801"/>
    </source>
</evidence>
<dbReference type="EMBL" id="UINC01169971">
    <property type="protein sequence ID" value="SVD73784.1"/>
    <property type="molecule type" value="Genomic_DNA"/>
</dbReference>
<dbReference type="Gene3D" id="2.40.10.10">
    <property type="entry name" value="Trypsin-like serine proteases"/>
    <property type="match status" value="2"/>
</dbReference>
<feature type="non-terminal residue" evidence="4">
    <location>
        <position position="1"/>
    </location>
</feature>
<evidence type="ECO:0008006" key="5">
    <source>
        <dbReference type="Google" id="ProtNLM"/>
    </source>
</evidence>
<name>A0A382XSE0_9ZZZZ</name>
<dbReference type="PANTHER" id="PTHR43343:SF3">
    <property type="entry name" value="PROTEASE DO-LIKE 8, CHLOROPLASTIC"/>
    <property type="match status" value="1"/>
</dbReference>
<organism evidence="4">
    <name type="scientific">marine metagenome</name>
    <dbReference type="NCBI Taxonomy" id="408172"/>
    <lineage>
        <taxon>unclassified sequences</taxon>
        <taxon>metagenomes</taxon>
        <taxon>ecological metagenomes</taxon>
    </lineage>
</organism>
<sequence length="268" mass="28971">YKNNYNSCSRLPSNSSAYASSTGWKCNSGYQKSGNSCIKKITIPPNAYAYGSSWKCNSGYIKIDNSCIEDDKIYLAGSGTGFAATSDGHIVTNYHVINGCTQVAVHDQGKSFITTTITQDPKSDLAILISDLKPSIIYPLSTDLYLSDEIYSAGYPFGRFRASVNVNRGIISALTGPDDDISKFQIDAGLNPGNSGGPIVDKMGNALGVAVAKLDEDYALEEYGSIPELFNFAVNSMMVIGLFRSQGIELPEKNITELSVQERSKLFN</sequence>
<evidence type="ECO:0000256" key="1">
    <source>
        <dbReference type="ARBA" id="ARBA00010541"/>
    </source>
</evidence>
<protein>
    <recommendedName>
        <fullName evidence="5">Peptidase S1 domain-containing protein</fullName>
    </recommendedName>
</protein>